<comment type="catalytic activity">
    <reaction evidence="16">
        <text>Endonucleolytic cleavage of single-stranded RNA in A- and U-rich regions.</text>
        <dbReference type="EC" id="3.1.26.12"/>
    </reaction>
</comment>
<reference evidence="19 20" key="1">
    <citation type="submission" date="2019-04" db="EMBL/GenBank/DDBJ databases">
        <title>Natronospirillum operosus gen. nov., sp. nov., a haloalkaliphilic satellite isolated from decaying biomass of laboratory culture of cyanobacterium Geitlerinema sp. and proposal of Natronospirillaceae fam. nov. and Saccharospirillaceae fam. nov.</title>
        <authorList>
            <person name="Kevbrin V."/>
            <person name="Boltyanskaya Y."/>
            <person name="Koziaeva V."/>
            <person name="Grouzdev D.S."/>
            <person name="Park M."/>
            <person name="Cho J."/>
        </authorList>
    </citation>
    <scope>NUCLEOTIDE SEQUENCE [LARGE SCALE GENOMIC DNA]</scope>
    <source>
        <strain evidence="19 20">G-116</strain>
    </source>
</reference>
<evidence type="ECO:0000256" key="17">
    <source>
        <dbReference type="SAM" id="MobiDB-lite"/>
    </source>
</evidence>
<keyword evidence="8 16" id="KW-0479">Metal-binding</keyword>
<comment type="cofactor">
    <cofactor evidence="16">
        <name>Mg(2+)</name>
        <dbReference type="ChEBI" id="CHEBI:18420"/>
    </cofactor>
    <text evidence="16">Binds 1 Mg(2+) ion per subunit.</text>
</comment>
<dbReference type="InterPro" id="IPR012340">
    <property type="entry name" value="NA-bd_OB-fold"/>
</dbReference>
<keyword evidence="16" id="KW-0820">tRNA-binding</keyword>
<feature type="compositionally biased region" description="Basic and acidic residues" evidence="17">
    <location>
        <begin position="805"/>
        <end position="819"/>
    </location>
</feature>
<feature type="binding site" evidence="16">
    <location>
        <position position="402"/>
    </location>
    <ligand>
        <name>Zn(2+)</name>
        <dbReference type="ChEBI" id="CHEBI:29105"/>
        <note>ligand shared between dimeric partners</note>
    </ligand>
</feature>
<keyword evidence="3 16" id="KW-0963">Cytoplasm</keyword>
<dbReference type="InterPro" id="IPR004659">
    <property type="entry name" value="RNase_E/G"/>
</dbReference>
<evidence type="ECO:0000256" key="8">
    <source>
        <dbReference type="ARBA" id="ARBA00022723"/>
    </source>
</evidence>
<comment type="similarity">
    <text evidence="1">Belongs to the RNase E/G family. RNase G subfamily.</text>
</comment>
<keyword evidence="4 16" id="KW-0997">Cell inner membrane</keyword>
<dbReference type="FunFam" id="2.40.50.140:FF:000040">
    <property type="entry name" value="Ribonuclease E"/>
    <property type="match status" value="1"/>
</dbReference>
<evidence type="ECO:0000256" key="2">
    <source>
        <dbReference type="ARBA" id="ARBA00022475"/>
    </source>
</evidence>
<comment type="function">
    <text evidence="16">Endoribonuclease that plays a central role in RNA processing and decay. Required for the maturation of 5S and 16S rRNAs and the majority of tRNAs. Also involved in the degradation of most mRNAs.</text>
</comment>
<evidence type="ECO:0000256" key="5">
    <source>
        <dbReference type="ARBA" id="ARBA00022552"/>
    </source>
</evidence>
<dbReference type="InterPro" id="IPR048583">
    <property type="entry name" value="RNase_E_G_thioredoxin-like"/>
</dbReference>
<dbReference type="NCBIfam" id="NF008074">
    <property type="entry name" value="PRK10811.1"/>
    <property type="match status" value="1"/>
</dbReference>
<keyword evidence="9 16" id="KW-0699">rRNA-binding</keyword>
<comment type="similarity">
    <text evidence="16">Belongs to the RNase E/G family. RNase E subfamily.</text>
</comment>
<dbReference type="OrthoDB" id="9804278at2"/>
<evidence type="ECO:0000256" key="11">
    <source>
        <dbReference type="ARBA" id="ARBA00022801"/>
    </source>
</evidence>
<feature type="region of interest" description="Required for zinc-mediated homotetramerization and catalytic activity" evidence="16">
    <location>
        <begin position="402"/>
        <end position="405"/>
    </location>
</feature>
<evidence type="ECO:0000256" key="6">
    <source>
        <dbReference type="ARBA" id="ARBA00022694"/>
    </source>
</evidence>
<dbReference type="InterPro" id="IPR028878">
    <property type="entry name" value="RNase_E"/>
</dbReference>
<keyword evidence="13 16" id="KW-0460">Magnesium</keyword>
<evidence type="ECO:0000256" key="4">
    <source>
        <dbReference type="ARBA" id="ARBA00022519"/>
    </source>
</evidence>
<evidence type="ECO:0000256" key="9">
    <source>
        <dbReference type="ARBA" id="ARBA00022730"/>
    </source>
</evidence>
<dbReference type="Pfam" id="PF10150">
    <property type="entry name" value="RNase_E_G"/>
    <property type="match status" value="1"/>
</dbReference>
<dbReference type="PROSITE" id="PS50126">
    <property type="entry name" value="S1"/>
    <property type="match status" value="1"/>
</dbReference>
<dbReference type="CDD" id="cd04453">
    <property type="entry name" value="S1_RNase_E"/>
    <property type="match status" value="1"/>
</dbReference>
<evidence type="ECO:0000256" key="14">
    <source>
        <dbReference type="ARBA" id="ARBA00022884"/>
    </source>
</evidence>
<feature type="compositionally biased region" description="Low complexity" evidence="17">
    <location>
        <begin position="889"/>
        <end position="916"/>
    </location>
</feature>
<dbReference type="GO" id="GO:0008033">
    <property type="term" value="P:tRNA processing"/>
    <property type="evidence" value="ECO:0007669"/>
    <property type="project" value="UniProtKB-UniRule"/>
</dbReference>
<feature type="binding site" evidence="16">
    <location>
        <position position="344"/>
    </location>
    <ligand>
        <name>Mg(2+)</name>
        <dbReference type="ChEBI" id="CHEBI:18420"/>
        <note>catalytic</note>
    </ligand>
</feature>
<feature type="compositionally biased region" description="Basic and acidic residues" evidence="17">
    <location>
        <begin position="629"/>
        <end position="639"/>
    </location>
</feature>
<feature type="compositionally biased region" description="Basic and acidic residues" evidence="17">
    <location>
        <begin position="1057"/>
        <end position="1070"/>
    </location>
</feature>
<protein>
    <recommendedName>
        <fullName evidence="16">Ribonuclease E</fullName>
        <shortName evidence="16">RNase E</shortName>
        <ecNumber evidence="16">3.1.26.12</ecNumber>
    </recommendedName>
</protein>
<keyword evidence="7 16" id="KW-0540">Nuclease</keyword>
<accession>A0A4Z0WIG7</accession>
<dbReference type="GO" id="GO:0000049">
    <property type="term" value="F:tRNA binding"/>
    <property type="evidence" value="ECO:0007669"/>
    <property type="project" value="UniProtKB-KW"/>
</dbReference>
<evidence type="ECO:0000256" key="7">
    <source>
        <dbReference type="ARBA" id="ARBA00022722"/>
    </source>
</evidence>
<dbReference type="SUPFAM" id="SSF50249">
    <property type="entry name" value="Nucleic acid-binding proteins"/>
    <property type="match status" value="1"/>
</dbReference>
<keyword evidence="11 16" id="KW-0378">Hydrolase</keyword>
<feature type="region of interest" description="Disordered" evidence="17">
    <location>
        <begin position="573"/>
        <end position="1070"/>
    </location>
</feature>
<comment type="subunit">
    <text evidence="16">Component of the RNA degradosome, which is a multiprotein complex involved in RNA processing and mRNA degradation. Within the RNA degradosome, RNase E assembles into a homotetramer formed by a dimer of dimers.</text>
</comment>
<dbReference type="GO" id="GO:0008995">
    <property type="term" value="F:ribonuclease E activity"/>
    <property type="evidence" value="ECO:0007669"/>
    <property type="project" value="UniProtKB-EC"/>
</dbReference>
<comment type="cofactor">
    <cofactor evidence="16">
        <name>Zn(2+)</name>
        <dbReference type="ChEBI" id="CHEBI:29105"/>
    </cofactor>
    <text evidence="16">Binds 2 Zn(2+) ions per homotetramer.</text>
</comment>
<evidence type="ECO:0000313" key="19">
    <source>
        <dbReference type="EMBL" id="TGG95586.1"/>
    </source>
</evidence>
<sequence length="1070" mass="115613">MKRMLINATQSEEIRVALVDGQFLYDLDIENGSHEQKKANIYKGKITRVEPSLEAAFVDFGSERHGFLPLKEIARTYFKDPNVQGRVNIKEVVAEGTEVIVQVDKEERGTKGAALTTLISLAGRYLVLMPNNPRAGGISRRIEGEERSNLKDAMRGVNIPEGMGVIVRTAGIGRTSEELQWDLDYLMQLWESIDGAASERPAPFLILQESNVIIRAIRDYLRQDIGEVLIDNKEVYEHAMDFVRKVMPHFEAKLKLYEDQVPLFSRYQIEAQIESAFQREVKLPSGGSIVIDPTEAFVAIDINSSRATKGGDIEETALNTNLEAADEIARQLRLRDMGGLVVIDFIDMSSSRNQKEVENRLKNATDSDRARVQIGRISRFGLLEMSRQRLRPSLGETSGIVCPRCEGHGVIRDVKSLSLAILRLMEEESFKDRTAQVRCIVPMPVATFLLNEKRENLARIEATQKVQVVVIPNPDMVTPHYEVTRVRDDDETLTDEPSYALKLEDNSTTEQEAVLERSHKPEEAAISGVMAPPAPAPAAAQQPSAPAPAAKPAAARAEPGVMSRLGGWLSNLFSSDSNDDDNRRGGRQSDRRRSGTQTRGGAQQRRSADSRGRNNTRGGSGNRNQADNRGGRGTDKSDDSSQGGNNRRRGSRGKGGTNTDNKGGQQNDQRGNSERSSERGGNGERSNERGGTGERNRGRGGRQQDDARGGRGRGGRSGNRQKDQNDQAEQPQDDTAPMASPSKRPGREQGQAAKGQNRKERRDERPEELKQATETAATEQSAPAKGNVAAEAPAKKAASDQAATDSKKESKPRAPRKAEQAQNAPADAEATTEAKADQLADSQDSASGDEDSKPKSGGRKRGSRGGAKRSRSSGQDAGNESESGDQKGTATTDSDAQTDQQPQTDAKVAAAQAAPEADSEPAEAPVQADKPKADKPKAASRARKPAKPTAEDQATAQAEPEAKPAAPTDSKPEPAPEAPKALAAEEKAEVPAAKAPKVEKPKAEAPVTAAPQAEPPKVEKPEAAAPPAATSAEQSAPANDKDSAEASSGRKSGRAPNDPREMRKRQQADS</sequence>
<feature type="compositionally biased region" description="Low complexity" evidence="17">
    <location>
        <begin position="1023"/>
        <end position="1038"/>
    </location>
</feature>
<comment type="caution">
    <text evidence="19">The sequence shown here is derived from an EMBL/GenBank/DDBJ whole genome shotgun (WGS) entry which is preliminary data.</text>
</comment>
<dbReference type="Pfam" id="PF20833">
    <property type="entry name" value="RNase_E_G_Thio"/>
    <property type="match status" value="1"/>
</dbReference>
<dbReference type="NCBIfam" id="TIGR00757">
    <property type="entry name" value="RNaseEG"/>
    <property type="match status" value="1"/>
</dbReference>
<dbReference type="Gene3D" id="2.40.50.140">
    <property type="entry name" value="Nucleic acid-binding proteins"/>
    <property type="match status" value="1"/>
</dbReference>
<dbReference type="GO" id="GO:0006364">
    <property type="term" value="P:rRNA processing"/>
    <property type="evidence" value="ECO:0007669"/>
    <property type="project" value="UniProtKB-UniRule"/>
</dbReference>
<feature type="compositionally biased region" description="Basic residues" evidence="17">
    <location>
        <begin position="856"/>
        <end position="871"/>
    </location>
</feature>
<feature type="compositionally biased region" description="Low complexity" evidence="17">
    <location>
        <begin position="537"/>
        <end position="558"/>
    </location>
</feature>
<evidence type="ECO:0000256" key="12">
    <source>
        <dbReference type="ARBA" id="ARBA00022833"/>
    </source>
</evidence>
<dbReference type="GO" id="GO:0006402">
    <property type="term" value="P:mRNA catabolic process"/>
    <property type="evidence" value="ECO:0007669"/>
    <property type="project" value="UniProtKB-UniRule"/>
</dbReference>
<feature type="compositionally biased region" description="Basic and acidic residues" evidence="17">
    <location>
        <begin position="580"/>
        <end position="593"/>
    </location>
</feature>
<evidence type="ECO:0000313" key="20">
    <source>
        <dbReference type="Proteomes" id="UP000297475"/>
    </source>
</evidence>
<keyword evidence="20" id="KW-1185">Reference proteome</keyword>
<feature type="compositionally biased region" description="Low complexity" evidence="17">
    <location>
        <begin position="953"/>
        <end position="968"/>
    </location>
</feature>
<gene>
    <name evidence="16" type="primary">rne</name>
    <name evidence="19" type="ORF">E4656_04010</name>
</gene>
<keyword evidence="6 16" id="KW-0819">tRNA processing</keyword>
<feature type="region of interest" description="Disordered" evidence="17">
    <location>
        <begin position="529"/>
        <end position="558"/>
    </location>
</feature>
<evidence type="ECO:0000256" key="10">
    <source>
        <dbReference type="ARBA" id="ARBA00022759"/>
    </source>
</evidence>
<dbReference type="InterPro" id="IPR003029">
    <property type="entry name" value="S1_domain"/>
</dbReference>
<keyword evidence="2 16" id="KW-1003">Cell membrane</keyword>
<evidence type="ECO:0000256" key="15">
    <source>
        <dbReference type="ARBA" id="ARBA00023136"/>
    </source>
</evidence>
<evidence type="ECO:0000256" key="16">
    <source>
        <dbReference type="HAMAP-Rule" id="MF_00970"/>
    </source>
</evidence>
<dbReference type="Proteomes" id="UP000297475">
    <property type="component" value="Unassembled WGS sequence"/>
</dbReference>
<feature type="compositionally biased region" description="Low complexity" evidence="17">
    <location>
        <begin position="595"/>
        <end position="605"/>
    </location>
</feature>
<dbReference type="PANTHER" id="PTHR30001:SF1">
    <property type="entry name" value="RIBONUCLEASE E_G-LIKE PROTEIN, CHLOROPLASTIC"/>
    <property type="match status" value="1"/>
</dbReference>
<dbReference type="Gene3D" id="3.40.1260.20">
    <property type="entry name" value="Ribonuclease E, catalytic domain"/>
    <property type="match status" value="1"/>
</dbReference>
<evidence type="ECO:0000259" key="18">
    <source>
        <dbReference type="PROSITE" id="PS50126"/>
    </source>
</evidence>
<keyword evidence="10 16" id="KW-0255">Endonuclease</keyword>
<evidence type="ECO:0000256" key="13">
    <source>
        <dbReference type="ARBA" id="ARBA00022842"/>
    </source>
</evidence>
<dbReference type="InterPro" id="IPR019307">
    <property type="entry name" value="RNA-bd_AU-1/RNase_E/G"/>
</dbReference>
<organism evidence="19 20">
    <name type="scientific">Natronospirillum operosum</name>
    <dbReference type="NCBI Taxonomy" id="2759953"/>
    <lineage>
        <taxon>Bacteria</taxon>
        <taxon>Pseudomonadati</taxon>
        <taxon>Pseudomonadota</taxon>
        <taxon>Gammaproteobacteria</taxon>
        <taxon>Oceanospirillales</taxon>
        <taxon>Natronospirillaceae</taxon>
        <taxon>Natronospirillum</taxon>
    </lineage>
</organism>
<evidence type="ECO:0000256" key="1">
    <source>
        <dbReference type="ARBA" id="ARBA00005663"/>
    </source>
</evidence>
<dbReference type="HAMAP" id="MF_00970">
    <property type="entry name" value="RNase_E"/>
    <property type="match status" value="1"/>
</dbReference>
<evidence type="ECO:0000256" key="3">
    <source>
        <dbReference type="ARBA" id="ARBA00022490"/>
    </source>
</evidence>
<keyword evidence="12 16" id="KW-0862">Zinc</keyword>
<dbReference type="GO" id="GO:0005737">
    <property type="term" value="C:cytoplasm"/>
    <property type="evidence" value="ECO:0007669"/>
    <property type="project" value="UniProtKB-SubCell"/>
</dbReference>
<feature type="binding site" evidence="16">
    <location>
        <position position="405"/>
    </location>
    <ligand>
        <name>Zn(2+)</name>
        <dbReference type="ChEBI" id="CHEBI:29105"/>
        <note>ligand shared between dimeric partners</note>
    </ligand>
</feature>
<dbReference type="GO" id="GO:0009898">
    <property type="term" value="C:cytoplasmic side of plasma membrane"/>
    <property type="evidence" value="ECO:0007669"/>
    <property type="project" value="UniProtKB-UniRule"/>
</dbReference>
<keyword evidence="5 16" id="KW-0698">rRNA processing</keyword>
<dbReference type="GO" id="GO:0019843">
    <property type="term" value="F:rRNA binding"/>
    <property type="evidence" value="ECO:0007669"/>
    <property type="project" value="UniProtKB-KW"/>
</dbReference>
<dbReference type="AlphaFoldDB" id="A0A4Z0WIG7"/>
<feature type="domain" description="S1 motif" evidence="18">
    <location>
        <begin position="39"/>
        <end position="118"/>
    </location>
</feature>
<dbReference type="RefSeq" id="WP_135481375.1">
    <property type="nucleotide sequence ID" value="NZ_SRMF01000001.1"/>
</dbReference>
<feature type="binding site" evidence="16">
    <location>
        <position position="301"/>
    </location>
    <ligand>
        <name>Mg(2+)</name>
        <dbReference type="ChEBI" id="CHEBI:18420"/>
        <note>catalytic</note>
    </ligand>
</feature>
<feature type="compositionally biased region" description="Basic and acidic residues" evidence="17">
    <location>
        <begin position="757"/>
        <end position="771"/>
    </location>
</feature>
<dbReference type="GO" id="GO:0000287">
    <property type="term" value="F:magnesium ion binding"/>
    <property type="evidence" value="ECO:0007669"/>
    <property type="project" value="UniProtKB-UniRule"/>
</dbReference>
<keyword evidence="14 16" id="KW-0694">RNA-binding</keyword>
<comment type="subcellular location">
    <subcellularLocation>
        <location evidence="16">Cytoplasm</location>
    </subcellularLocation>
    <subcellularLocation>
        <location evidence="16">Cell inner membrane</location>
        <topology evidence="16">Peripheral membrane protein</topology>
        <orientation evidence="16">Cytoplasmic side</orientation>
    </subcellularLocation>
</comment>
<dbReference type="EMBL" id="SRMF01000001">
    <property type="protein sequence ID" value="TGG95586.1"/>
    <property type="molecule type" value="Genomic_DNA"/>
</dbReference>
<feature type="compositionally biased region" description="Low complexity" evidence="17">
    <location>
        <begin position="657"/>
        <end position="666"/>
    </location>
</feature>
<dbReference type="GO" id="GO:0008270">
    <property type="term" value="F:zinc ion binding"/>
    <property type="evidence" value="ECO:0007669"/>
    <property type="project" value="UniProtKB-UniRule"/>
</dbReference>
<keyword evidence="15 16" id="KW-0472">Membrane</keyword>
<dbReference type="PANTHER" id="PTHR30001">
    <property type="entry name" value="RIBONUCLEASE"/>
    <property type="match status" value="1"/>
</dbReference>
<feature type="compositionally biased region" description="Basic and acidic residues" evidence="17">
    <location>
        <begin position="671"/>
        <end position="709"/>
    </location>
</feature>
<dbReference type="Pfam" id="PF00575">
    <property type="entry name" value="S1"/>
    <property type="match status" value="1"/>
</dbReference>
<dbReference type="SMART" id="SM00316">
    <property type="entry name" value="S1"/>
    <property type="match status" value="1"/>
</dbReference>
<dbReference type="EC" id="3.1.26.12" evidence="16"/>
<name>A0A4Z0WIG7_9GAMM</name>
<proteinExistence type="inferred from homology"/>